<feature type="domain" description="Aldehyde dehydrogenase" evidence="2">
    <location>
        <begin position="109"/>
        <end position="158"/>
    </location>
</feature>
<dbReference type="InterPro" id="IPR016161">
    <property type="entry name" value="Ald_DH/histidinol_DH"/>
</dbReference>
<reference evidence="3 4" key="1">
    <citation type="submission" date="2019-05" db="EMBL/GenBank/DDBJ databases">
        <title>Draft genome sequence of Nonomuraea zeae DSM 100528.</title>
        <authorList>
            <person name="Saricaoglu S."/>
            <person name="Isik K."/>
        </authorList>
    </citation>
    <scope>NUCLEOTIDE SEQUENCE [LARGE SCALE GENOMIC DNA]</scope>
    <source>
        <strain evidence="3 4">DSM 100528</strain>
    </source>
</reference>
<dbReference type="Gene3D" id="3.40.309.10">
    <property type="entry name" value="Aldehyde Dehydrogenase, Chain A, domain 2"/>
    <property type="match status" value="1"/>
</dbReference>
<sequence length="200" mass="20696">MFRDRPPDAETPHVSAAGRGARSAGDAAGRDRRGRSRPVPDSSVKCTRTCTRRSSSGSPDARRLCGRATPRTRAPASALSSPPSSSSSGGWPAWSRRRTRPARGSSPGPDAPGQGCFVSPSVVECPDGSLALWSEEIFGPVTATRSFIDEDALVEEINGWGVRPGRLGPRRARPRPAAAEGGDAGAVLAGEGAEAAPSGR</sequence>
<dbReference type="Pfam" id="PF00171">
    <property type="entry name" value="Aldedh"/>
    <property type="match status" value="1"/>
</dbReference>
<keyword evidence="4" id="KW-1185">Reference proteome</keyword>
<comment type="caution">
    <text evidence="3">The sequence shown here is derived from an EMBL/GenBank/DDBJ whole genome shotgun (WGS) entry which is preliminary data.</text>
</comment>
<dbReference type="InterPro" id="IPR016163">
    <property type="entry name" value="Ald_DH_C"/>
</dbReference>
<dbReference type="SUPFAM" id="SSF53720">
    <property type="entry name" value="ALDH-like"/>
    <property type="match status" value="1"/>
</dbReference>
<dbReference type="EMBL" id="VCKX01000001">
    <property type="protein sequence ID" value="TMR39808.1"/>
    <property type="molecule type" value="Genomic_DNA"/>
</dbReference>
<protein>
    <submittedName>
        <fullName evidence="3">Aldehyde dehydrogenase family protein</fullName>
    </submittedName>
</protein>
<dbReference type="RefSeq" id="WP_138687464.1">
    <property type="nucleotide sequence ID" value="NZ_JBHSAZ010000052.1"/>
</dbReference>
<feature type="compositionally biased region" description="Basic and acidic residues" evidence="1">
    <location>
        <begin position="1"/>
        <end position="11"/>
    </location>
</feature>
<name>A0A5S4H3G8_9ACTN</name>
<dbReference type="GO" id="GO:0016620">
    <property type="term" value="F:oxidoreductase activity, acting on the aldehyde or oxo group of donors, NAD or NADP as acceptor"/>
    <property type="evidence" value="ECO:0007669"/>
    <property type="project" value="InterPro"/>
</dbReference>
<feature type="compositionally biased region" description="Low complexity" evidence="1">
    <location>
        <begin position="175"/>
        <end position="200"/>
    </location>
</feature>
<evidence type="ECO:0000256" key="1">
    <source>
        <dbReference type="SAM" id="MobiDB-lite"/>
    </source>
</evidence>
<dbReference type="InterPro" id="IPR015590">
    <property type="entry name" value="Aldehyde_DH_dom"/>
</dbReference>
<feature type="region of interest" description="Disordered" evidence="1">
    <location>
        <begin position="164"/>
        <end position="200"/>
    </location>
</feature>
<gene>
    <name evidence="3" type="ORF">ETD85_00045</name>
</gene>
<evidence type="ECO:0000313" key="4">
    <source>
        <dbReference type="Proteomes" id="UP000306628"/>
    </source>
</evidence>
<evidence type="ECO:0000313" key="3">
    <source>
        <dbReference type="EMBL" id="TMR39808.1"/>
    </source>
</evidence>
<accession>A0A5S4H3G8</accession>
<feature type="region of interest" description="Disordered" evidence="1">
    <location>
        <begin position="1"/>
        <end position="116"/>
    </location>
</feature>
<dbReference type="Proteomes" id="UP000306628">
    <property type="component" value="Unassembled WGS sequence"/>
</dbReference>
<feature type="compositionally biased region" description="Low complexity" evidence="1">
    <location>
        <begin position="14"/>
        <end position="27"/>
    </location>
</feature>
<evidence type="ECO:0000259" key="2">
    <source>
        <dbReference type="Pfam" id="PF00171"/>
    </source>
</evidence>
<dbReference type="AlphaFoldDB" id="A0A5S4H3G8"/>
<organism evidence="3 4">
    <name type="scientific">Nonomuraea zeae</name>
    <dbReference type="NCBI Taxonomy" id="1642303"/>
    <lineage>
        <taxon>Bacteria</taxon>
        <taxon>Bacillati</taxon>
        <taxon>Actinomycetota</taxon>
        <taxon>Actinomycetes</taxon>
        <taxon>Streptosporangiales</taxon>
        <taxon>Streptosporangiaceae</taxon>
        <taxon>Nonomuraea</taxon>
    </lineage>
</organism>
<feature type="compositionally biased region" description="Low complexity" evidence="1">
    <location>
        <begin position="37"/>
        <end position="56"/>
    </location>
</feature>
<proteinExistence type="predicted"/>
<feature type="compositionally biased region" description="Low complexity" evidence="1">
    <location>
        <begin position="67"/>
        <end position="94"/>
    </location>
</feature>